<gene>
    <name evidence="1" type="ORF">FS320_02540</name>
</gene>
<comment type="caution">
    <text evidence="1">The sequence shown here is derived from an EMBL/GenBank/DDBJ whole genome shotgun (WGS) entry which is preliminary data.</text>
</comment>
<dbReference type="Proteomes" id="UP000403266">
    <property type="component" value="Unassembled WGS sequence"/>
</dbReference>
<dbReference type="RefSeq" id="WP_152709038.1">
    <property type="nucleotide sequence ID" value="NZ_VOSJ01000047.1"/>
</dbReference>
<keyword evidence="2" id="KW-1185">Reference proteome</keyword>
<protein>
    <submittedName>
        <fullName evidence="1">Uncharacterized protein</fullName>
    </submittedName>
</protein>
<proteinExistence type="predicted"/>
<dbReference type="AlphaFoldDB" id="A0A5N7MBW4"/>
<accession>A0A5N7MBW4</accession>
<reference evidence="1 2" key="1">
    <citation type="journal article" date="2019" name="Syst. Appl. Microbiol.">
        <title>Microvirga tunisiensis sp. nov., a root nodule symbiotic bacterium isolated from Lupinus micranthus and L. luteus grown in Northern Tunisia.</title>
        <authorList>
            <person name="Msaddak A."/>
            <person name="Rejili M."/>
            <person name="Duran D."/>
            <person name="Mars M."/>
            <person name="Palacios J.M."/>
            <person name="Ruiz-Argueso T."/>
            <person name="Rey L."/>
            <person name="Imperial J."/>
        </authorList>
    </citation>
    <scope>NUCLEOTIDE SEQUENCE [LARGE SCALE GENOMIC DNA]</scope>
    <source>
        <strain evidence="1 2">Lmie10</strain>
    </source>
</reference>
<dbReference type="Pfam" id="PF24751">
    <property type="entry name" value="DUF7696"/>
    <property type="match status" value="1"/>
</dbReference>
<name>A0A5N7MBW4_9HYPH</name>
<evidence type="ECO:0000313" key="1">
    <source>
        <dbReference type="EMBL" id="MPR24130.1"/>
    </source>
</evidence>
<dbReference type="OrthoDB" id="8020360at2"/>
<organism evidence="1 2">
    <name type="scientific">Microvirga tunisiensis</name>
    <dbReference type="NCBI Taxonomy" id="2108360"/>
    <lineage>
        <taxon>Bacteria</taxon>
        <taxon>Pseudomonadati</taxon>
        <taxon>Pseudomonadota</taxon>
        <taxon>Alphaproteobacteria</taxon>
        <taxon>Hyphomicrobiales</taxon>
        <taxon>Methylobacteriaceae</taxon>
        <taxon>Microvirga</taxon>
    </lineage>
</organism>
<evidence type="ECO:0000313" key="2">
    <source>
        <dbReference type="Proteomes" id="UP000403266"/>
    </source>
</evidence>
<dbReference type="EMBL" id="VOSK01000003">
    <property type="protein sequence ID" value="MPR24130.1"/>
    <property type="molecule type" value="Genomic_DNA"/>
</dbReference>
<sequence length="95" mass="10652">MTTQPYRDTTAVSELTGEPVSTWSEEWRHECEARAVLAMAPADRETFFNGHKEDKSQRGIVAVRGEAAADALWQTVRRLHEVRAAKKQSTVGPEL</sequence>
<dbReference type="InterPro" id="IPR056113">
    <property type="entry name" value="DUF7696"/>
</dbReference>